<dbReference type="InterPro" id="IPR057670">
    <property type="entry name" value="SH3_retrovirus"/>
</dbReference>
<dbReference type="Pfam" id="PF07727">
    <property type="entry name" value="RVT_2"/>
    <property type="match status" value="1"/>
</dbReference>
<keyword evidence="7" id="KW-1185">Reference proteome</keyword>
<organism evidence="6 7">
    <name type="scientific">Lithospermum erythrorhizon</name>
    <name type="common">Purple gromwell</name>
    <name type="synonym">Lithospermum officinale var. erythrorhizon</name>
    <dbReference type="NCBI Taxonomy" id="34254"/>
    <lineage>
        <taxon>Eukaryota</taxon>
        <taxon>Viridiplantae</taxon>
        <taxon>Streptophyta</taxon>
        <taxon>Embryophyta</taxon>
        <taxon>Tracheophyta</taxon>
        <taxon>Spermatophyta</taxon>
        <taxon>Magnoliopsida</taxon>
        <taxon>eudicotyledons</taxon>
        <taxon>Gunneridae</taxon>
        <taxon>Pentapetalae</taxon>
        <taxon>asterids</taxon>
        <taxon>lamiids</taxon>
        <taxon>Boraginales</taxon>
        <taxon>Boraginaceae</taxon>
        <taxon>Boraginoideae</taxon>
        <taxon>Lithospermeae</taxon>
        <taxon>Lithospermum</taxon>
    </lineage>
</organism>
<feature type="region of interest" description="Disordered" evidence="3">
    <location>
        <begin position="120"/>
        <end position="147"/>
    </location>
</feature>
<keyword evidence="2" id="KW-0378">Hydrolase</keyword>
<keyword evidence="6" id="KW-0472">Membrane</keyword>
<evidence type="ECO:0000256" key="1">
    <source>
        <dbReference type="ARBA" id="ARBA00022723"/>
    </source>
</evidence>
<dbReference type="InterPro" id="IPR043502">
    <property type="entry name" value="DNA/RNA_pol_sf"/>
</dbReference>
<dbReference type="GO" id="GO:0016787">
    <property type="term" value="F:hydrolase activity"/>
    <property type="evidence" value="ECO:0007669"/>
    <property type="project" value="UniProtKB-KW"/>
</dbReference>
<dbReference type="PANTHER" id="PTHR42648:SF21">
    <property type="entry name" value="CYSTEINE-RICH RLK (RECEPTOR-LIKE PROTEIN KINASE) 8"/>
    <property type="match status" value="1"/>
</dbReference>
<dbReference type="Pfam" id="PF25597">
    <property type="entry name" value="SH3_retrovirus"/>
    <property type="match status" value="1"/>
</dbReference>
<feature type="domain" description="Retroviral polymerase SH3-like" evidence="5">
    <location>
        <begin position="55"/>
        <end position="109"/>
    </location>
</feature>
<protein>
    <submittedName>
        <fullName evidence="6">Transmembrane signal receptor</fullName>
    </submittedName>
</protein>
<reference evidence="6 7" key="1">
    <citation type="submission" date="2024-01" db="EMBL/GenBank/DDBJ databases">
        <title>The complete chloroplast genome sequence of Lithospermum erythrorhizon: insights into the phylogenetic relationship among Boraginaceae species and the maternal lineages of purple gromwells.</title>
        <authorList>
            <person name="Okada T."/>
            <person name="Watanabe K."/>
        </authorList>
    </citation>
    <scope>NUCLEOTIDE SEQUENCE [LARGE SCALE GENOMIC DNA]</scope>
</reference>
<evidence type="ECO:0000313" key="6">
    <source>
        <dbReference type="EMBL" id="GAA0151321.1"/>
    </source>
</evidence>
<keyword evidence="6" id="KW-0675">Receptor</keyword>
<dbReference type="GO" id="GO:0046872">
    <property type="term" value="F:metal ion binding"/>
    <property type="evidence" value="ECO:0007669"/>
    <property type="project" value="UniProtKB-KW"/>
</dbReference>
<dbReference type="PANTHER" id="PTHR42648">
    <property type="entry name" value="TRANSPOSASE, PUTATIVE-RELATED"/>
    <property type="match status" value="1"/>
</dbReference>
<feature type="domain" description="Reverse transcriptase Ty1/copia-type" evidence="4">
    <location>
        <begin position="229"/>
        <end position="376"/>
    </location>
</feature>
<name>A0AAV3PJ86_LITER</name>
<dbReference type="InterPro" id="IPR039537">
    <property type="entry name" value="Retrotran_Ty1/copia-like"/>
</dbReference>
<sequence>MLHAKNIPLIFWAEAINTACHIHNRINLRPGTKNTNYEIWRGRKPNFQYFHIFGSLCYILADREPRQKFDVKSDEGIFLGYSRNSRALRVFNKQTKVVMESMNVKVLDQGLETCEDDADVSTPVINSSTDNTTEVTTDEPGDNNSYDDNHSIQPTSRIQKNHPVDNIITQLDQGMTMRKKESVDYKKMVGLIGESYFISKVEPKNVDEELKDEHWISAMQEELVQFQKNDVWELVPKPKYHDIIGTKWIFKNKSDELGFVSRNKGRLVAQGYSQVEGVDFEETFAPVAKLEAIRLLLSLACLMKFKLFLMDVKSAFLNRVVEEEVYVEQPKGFVDNSCPQHVYRLKKALYGLKQAPRAWYERLTKFLFANGYTHGGTDKILFH</sequence>
<keyword evidence="6" id="KW-0812">Transmembrane</keyword>
<keyword evidence="1" id="KW-0479">Metal-binding</keyword>
<proteinExistence type="predicted"/>
<evidence type="ECO:0000256" key="2">
    <source>
        <dbReference type="ARBA" id="ARBA00022801"/>
    </source>
</evidence>
<feature type="compositionally biased region" description="Polar residues" evidence="3">
    <location>
        <begin position="123"/>
        <end position="135"/>
    </location>
</feature>
<evidence type="ECO:0000313" key="7">
    <source>
        <dbReference type="Proteomes" id="UP001454036"/>
    </source>
</evidence>
<dbReference type="Proteomes" id="UP001454036">
    <property type="component" value="Unassembled WGS sequence"/>
</dbReference>
<evidence type="ECO:0000256" key="3">
    <source>
        <dbReference type="SAM" id="MobiDB-lite"/>
    </source>
</evidence>
<evidence type="ECO:0000259" key="5">
    <source>
        <dbReference type="Pfam" id="PF25597"/>
    </source>
</evidence>
<accession>A0AAV3PJ86</accession>
<dbReference type="InterPro" id="IPR013103">
    <property type="entry name" value="RVT_2"/>
</dbReference>
<gene>
    <name evidence="6" type="ORF">LIER_10063</name>
</gene>
<dbReference type="EMBL" id="BAABME010001761">
    <property type="protein sequence ID" value="GAA0151321.1"/>
    <property type="molecule type" value="Genomic_DNA"/>
</dbReference>
<dbReference type="SUPFAM" id="SSF56672">
    <property type="entry name" value="DNA/RNA polymerases"/>
    <property type="match status" value="1"/>
</dbReference>
<evidence type="ECO:0000259" key="4">
    <source>
        <dbReference type="Pfam" id="PF07727"/>
    </source>
</evidence>
<comment type="caution">
    <text evidence="6">The sequence shown here is derived from an EMBL/GenBank/DDBJ whole genome shotgun (WGS) entry which is preliminary data.</text>
</comment>
<dbReference type="AlphaFoldDB" id="A0AAV3PJ86"/>